<keyword evidence="2" id="KW-0119">Carbohydrate metabolism</keyword>
<dbReference type="GO" id="GO:0005980">
    <property type="term" value="P:glycogen catabolic process"/>
    <property type="evidence" value="ECO:0007669"/>
    <property type="project" value="TreeGrafter"/>
</dbReference>
<gene>
    <name evidence="3" type="ORF">OXH18_00370</name>
</gene>
<dbReference type="GO" id="GO:0008184">
    <property type="term" value="F:glycogen phosphorylase activity"/>
    <property type="evidence" value="ECO:0007669"/>
    <property type="project" value="InterPro"/>
</dbReference>
<dbReference type="Gene3D" id="3.40.50.2000">
    <property type="entry name" value="Glycogen Phosphorylase B"/>
    <property type="match status" value="3"/>
</dbReference>
<keyword evidence="4" id="KW-1185">Reference proteome</keyword>
<keyword evidence="2" id="KW-0328">Glycosyltransferase</keyword>
<sequence length="803" mass="91915">MQTQQNQSRIEDDRTSVSVEALKRSLMNHLFYLRGKLPETATSHDYYIALIYTVRDRLLSGWMATTQTYTQPHIKRLVYLSSGLLTRTALETYLINLDIQEQICQAIDELGLSLEDLLKHDVILDQGKELEASSYLLTHYFDALTSLAFPAIGYGIRYEVETEPMIECQMDRQGTRLYCSGNPWEISRPEQLVEVKVGGHTESRIDEQGRFCVQWVPERVIRGLPYDTPISGYRTNTVNTVRLWAALGTESVDLGARSERLTLDRLQQHYFLMACSLQDMLRMHCIERKQPIETLPNAFTVQLDGAAQAIAIVELMRLLLDEYRLDWDTAWRITQNTFTYSYDPSTLEEIRDWNQLILQQQLPRHLELIYEINQRFLADIRQQFSVNDECIRRLSLIDDDDTVRLPHLAVLGSYATTGAITIRTHQAFHEGLAELQALFPDRFKDQDDRSICHRSLLALNPQLSQLITRNLGKRWIRQCQALHQLEALMDSTDFCQAWRSIKQAHKHAVADWVQQATQVSINPQALLDVQIQPIGESQRQLLSVFYIITLYNRLKLNPTLDITPRTFVFNSTRQSSNIMATLTAQLIESVAQVINHDRDLRDQLKVVCLKSPLAVMKTLYVATDLIEQIAIATTDEIDLSHLSLGLNGALTIGTLNATSLLLQRQVGEGNFFLFGLTADEVVALQSSGYDPWHFYQNHRELQRVIDRIAMGDFTDPQSNSFKPLIDAILEQDHDLLLADYPFYVDCQDQIAAIYADEDWWTRLSILNAARIGQTSCDRIIQANSQALWNIEPVAIPSLGVRQA</sequence>
<keyword evidence="2" id="KW-0663">Pyridoxal phosphate</keyword>
<dbReference type="KEGG" id="tsin:OXH18_00370"/>
<dbReference type="PANTHER" id="PTHR11468:SF3">
    <property type="entry name" value="GLYCOGEN PHOSPHORYLASE, LIVER FORM"/>
    <property type="match status" value="1"/>
</dbReference>
<keyword evidence="2" id="KW-0808">Transferase</keyword>
<comment type="function">
    <text evidence="2">Allosteric enzyme that catalyzes the rate-limiting step in glycogen catabolism, the phosphorolytic cleavage of glycogen to produce glucose-1-phosphate, and plays a central role in maintaining cellular and organismal glucose homeostasis.</text>
</comment>
<comment type="cofactor">
    <cofactor evidence="2">
        <name>pyridoxal 5'-phosphate</name>
        <dbReference type="ChEBI" id="CHEBI:597326"/>
    </cofactor>
</comment>
<dbReference type="AlphaFoldDB" id="A0A9E9CA44"/>
<dbReference type="PANTHER" id="PTHR11468">
    <property type="entry name" value="GLYCOGEN PHOSPHORYLASE"/>
    <property type="match status" value="1"/>
</dbReference>
<dbReference type="PIRSF" id="PIRSF000460">
    <property type="entry name" value="Pprylas_GlgP"/>
    <property type="match status" value="1"/>
</dbReference>
<evidence type="ECO:0000313" key="3">
    <source>
        <dbReference type="EMBL" id="WAL60482.1"/>
    </source>
</evidence>
<comment type="similarity">
    <text evidence="1 2">Belongs to the glycogen phosphorylase family.</text>
</comment>
<comment type="catalytic activity">
    <reaction evidence="2">
        <text>[(1-&gt;4)-alpha-D-glucosyl](n) + phosphate = [(1-&gt;4)-alpha-D-glucosyl](n-1) + alpha-D-glucose 1-phosphate</text>
        <dbReference type="Rhea" id="RHEA:41732"/>
        <dbReference type="Rhea" id="RHEA-COMP:9584"/>
        <dbReference type="Rhea" id="RHEA-COMP:9586"/>
        <dbReference type="ChEBI" id="CHEBI:15444"/>
        <dbReference type="ChEBI" id="CHEBI:43474"/>
        <dbReference type="ChEBI" id="CHEBI:58601"/>
        <dbReference type="EC" id="2.4.1.1"/>
    </reaction>
</comment>
<name>A0A9E9CA44_9CYAN</name>
<protein>
    <recommendedName>
        <fullName evidence="2">Alpha-1,4 glucan phosphorylase</fullName>
        <ecNumber evidence="2">2.4.1.1</ecNumber>
    </recommendedName>
</protein>
<evidence type="ECO:0000256" key="2">
    <source>
        <dbReference type="RuleBase" id="RU000587"/>
    </source>
</evidence>
<reference evidence="3" key="1">
    <citation type="submission" date="2022-12" db="EMBL/GenBank/DDBJ databases">
        <title>Polyphasic identification of a Novel Hot-Spring Cyanobacterium Ocullathermofonsia sinensis gen nov. sp. nov. and Genomic Insights on its Adaptations to the Thermal Habitat.</title>
        <authorList>
            <person name="Daroch M."/>
            <person name="Tang J."/>
            <person name="Jiang Y."/>
        </authorList>
    </citation>
    <scope>NUCLEOTIDE SEQUENCE</scope>
    <source>
        <strain evidence="3">PKUAC-SCTA174</strain>
    </source>
</reference>
<dbReference type="Proteomes" id="UP001163152">
    <property type="component" value="Chromosome"/>
</dbReference>
<proteinExistence type="inferred from homology"/>
<dbReference type="InterPro" id="IPR000811">
    <property type="entry name" value="Glyco_trans_35"/>
</dbReference>
<organism evidence="3 4">
    <name type="scientific">Thermocoleostomius sinensis A174</name>
    <dbReference type="NCBI Taxonomy" id="2016057"/>
    <lineage>
        <taxon>Bacteria</taxon>
        <taxon>Bacillati</taxon>
        <taxon>Cyanobacteriota</taxon>
        <taxon>Cyanophyceae</taxon>
        <taxon>Oculatellales</taxon>
        <taxon>Oculatellaceae</taxon>
        <taxon>Thermocoleostomius</taxon>
    </lineage>
</organism>
<accession>A0A9E9CA44</accession>
<dbReference type="GO" id="GO:0005737">
    <property type="term" value="C:cytoplasm"/>
    <property type="evidence" value="ECO:0007669"/>
    <property type="project" value="TreeGrafter"/>
</dbReference>
<dbReference type="EMBL" id="CP113797">
    <property type="protein sequence ID" value="WAL60482.1"/>
    <property type="molecule type" value="Genomic_DNA"/>
</dbReference>
<dbReference type="RefSeq" id="WP_268610396.1">
    <property type="nucleotide sequence ID" value="NZ_CP113797.1"/>
</dbReference>
<dbReference type="GO" id="GO:0030170">
    <property type="term" value="F:pyridoxal phosphate binding"/>
    <property type="evidence" value="ECO:0007669"/>
    <property type="project" value="TreeGrafter"/>
</dbReference>
<dbReference type="Pfam" id="PF00343">
    <property type="entry name" value="Phosphorylase"/>
    <property type="match status" value="2"/>
</dbReference>
<dbReference type="EC" id="2.4.1.1" evidence="2"/>
<dbReference type="SUPFAM" id="SSF53756">
    <property type="entry name" value="UDP-Glycosyltransferase/glycogen phosphorylase"/>
    <property type="match status" value="1"/>
</dbReference>
<evidence type="ECO:0000256" key="1">
    <source>
        <dbReference type="ARBA" id="ARBA00006047"/>
    </source>
</evidence>
<evidence type="ECO:0000313" key="4">
    <source>
        <dbReference type="Proteomes" id="UP001163152"/>
    </source>
</evidence>